<organism evidence="9 10">
    <name type="scientific">Cohnella cholangitidis</name>
    <dbReference type="NCBI Taxonomy" id="2598458"/>
    <lineage>
        <taxon>Bacteria</taxon>
        <taxon>Bacillati</taxon>
        <taxon>Bacillota</taxon>
        <taxon>Bacilli</taxon>
        <taxon>Bacillales</taxon>
        <taxon>Paenibacillaceae</taxon>
        <taxon>Cohnella</taxon>
    </lineage>
</organism>
<reference evidence="9 10" key="1">
    <citation type="submission" date="2019-07" db="EMBL/GenBank/DDBJ databases">
        <authorList>
            <person name="Kim J.K."/>
            <person name="Cheong H.-M."/>
            <person name="Choi Y."/>
            <person name="Hwang K.J."/>
            <person name="Lee S."/>
            <person name="Choi C."/>
        </authorList>
    </citation>
    <scope>NUCLEOTIDE SEQUENCE [LARGE SCALE GENOMIC DNA]</scope>
    <source>
        <strain evidence="9 10">KS 22</strain>
    </source>
</reference>
<dbReference type="PROSITE" id="PS50885">
    <property type="entry name" value="HAMP"/>
    <property type="match status" value="1"/>
</dbReference>
<keyword evidence="10" id="KW-1185">Reference proteome</keyword>
<evidence type="ECO:0000313" key="9">
    <source>
        <dbReference type="EMBL" id="QMV45109.1"/>
    </source>
</evidence>
<evidence type="ECO:0000256" key="4">
    <source>
        <dbReference type="ARBA" id="ARBA00022679"/>
    </source>
</evidence>
<dbReference type="Pfam" id="PF00672">
    <property type="entry name" value="HAMP"/>
    <property type="match status" value="1"/>
</dbReference>
<evidence type="ECO:0000313" key="10">
    <source>
        <dbReference type="Proteomes" id="UP000515679"/>
    </source>
</evidence>
<dbReference type="Pfam" id="PF02518">
    <property type="entry name" value="HATPase_c"/>
    <property type="match status" value="1"/>
</dbReference>
<keyword evidence="3" id="KW-0597">Phosphoprotein</keyword>
<dbReference type="SMART" id="SM00304">
    <property type="entry name" value="HAMP"/>
    <property type="match status" value="1"/>
</dbReference>
<dbReference type="InterPro" id="IPR050640">
    <property type="entry name" value="Bact_2-comp_sensor_kinase"/>
</dbReference>
<dbReference type="InterPro" id="IPR010559">
    <property type="entry name" value="Sig_transdc_His_kin_internal"/>
</dbReference>
<accession>A0A7G5C7C5</accession>
<feature type="transmembrane region" description="Helical" evidence="7">
    <location>
        <begin position="6"/>
        <end position="24"/>
    </location>
</feature>
<feature type="domain" description="HAMP" evidence="8">
    <location>
        <begin position="299"/>
        <end position="351"/>
    </location>
</feature>
<keyword evidence="4" id="KW-0808">Transferase</keyword>
<dbReference type="Gene3D" id="6.10.340.10">
    <property type="match status" value="1"/>
</dbReference>
<dbReference type="SUPFAM" id="SSF55874">
    <property type="entry name" value="ATPase domain of HSP90 chaperone/DNA topoisomerase II/histidine kinase"/>
    <property type="match status" value="1"/>
</dbReference>
<keyword evidence="7" id="KW-0812">Transmembrane</keyword>
<evidence type="ECO:0000259" key="8">
    <source>
        <dbReference type="PROSITE" id="PS50885"/>
    </source>
</evidence>
<keyword evidence="6 7" id="KW-0472">Membrane</keyword>
<feature type="transmembrane region" description="Helical" evidence="7">
    <location>
        <begin position="278"/>
        <end position="297"/>
    </location>
</feature>
<proteinExistence type="predicted"/>
<dbReference type="Pfam" id="PF06580">
    <property type="entry name" value="His_kinase"/>
    <property type="match status" value="1"/>
</dbReference>
<dbReference type="Proteomes" id="UP000515679">
    <property type="component" value="Chromosome"/>
</dbReference>
<evidence type="ECO:0000256" key="5">
    <source>
        <dbReference type="ARBA" id="ARBA00022777"/>
    </source>
</evidence>
<keyword evidence="5 9" id="KW-0418">Kinase</keyword>
<gene>
    <name evidence="9" type="ORF">FPL14_20800</name>
</gene>
<dbReference type="PANTHER" id="PTHR34220">
    <property type="entry name" value="SENSOR HISTIDINE KINASE YPDA"/>
    <property type="match status" value="1"/>
</dbReference>
<dbReference type="SUPFAM" id="SSF158472">
    <property type="entry name" value="HAMP domain-like"/>
    <property type="match status" value="1"/>
</dbReference>
<comment type="subcellular location">
    <subcellularLocation>
        <location evidence="1">Cell membrane</location>
        <topology evidence="1">Multi-pass membrane protein</topology>
    </subcellularLocation>
</comment>
<dbReference type="GO" id="GO:0000155">
    <property type="term" value="F:phosphorelay sensor kinase activity"/>
    <property type="evidence" value="ECO:0007669"/>
    <property type="project" value="InterPro"/>
</dbReference>
<evidence type="ECO:0000256" key="7">
    <source>
        <dbReference type="SAM" id="Phobius"/>
    </source>
</evidence>
<sequence length="572" mass="66952">MLIVYIVCVLVPIVLTNLILYHMTTVNVKNQRMKDISRTVEQIKNEFSTKINDAASVSSVFYTDYNLNQLLENEYGTSADYVEAYDSYFRRILNSYTPVFTSVQNIKIYVDNPTMLHSGGIGYLTDEVKQSVWYRSLETNKSSHTIFVRTAKEDSYPQVDVRDTFSIVQKLDYFSTQNKWNKIMKIEMKTSSINQVFRNLNLQGNIYLINEKGQIEYTTDPQVDWRREPTSYQSLEFPSNVIEVETKYQYVNYLEGWRIIGTISDEEVLKAVRESRDFVIYLACIDIILPTLIILWITGSMNVRLVRILRHMKKVKNQNFDTIKEAEYHDEIGQLTSEFNRMTLQVKALIDDVYVADIQKKSLELERRKAQLNALQSQINPHFLFNALETIRMRSVIKDETETARIIANMAKIFRTSLTWSKDRVTVDDEMEFILCFLEIQKYRFEDRLDYRIHIDPSAKKCIVPKMMFLPFVENACIHGIERLKHGGRIDIHVEREEDSMVFAILDNGVGMDEEKVKRFYGYLESEEAIGERIGVQNVIYRLKLIYGDRFRLIIDSAIGQGTYIRLLIPIE</sequence>
<protein>
    <submittedName>
        <fullName evidence="9">Sensor histidine kinase</fullName>
    </submittedName>
</protein>
<dbReference type="RefSeq" id="WP_182304091.1">
    <property type="nucleotide sequence ID" value="NZ_CP041969.1"/>
</dbReference>
<dbReference type="InterPro" id="IPR036890">
    <property type="entry name" value="HATPase_C_sf"/>
</dbReference>
<dbReference type="AlphaFoldDB" id="A0A7G5C7C5"/>
<keyword evidence="2" id="KW-1003">Cell membrane</keyword>
<evidence type="ECO:0000256" key="1">
    <source>
        <dbReference type="ARBA" id="ARBA00004651"/>
    </source>
</evidence>
<dbReference type="GO" id="GO:0005886">
    <property type="term" value="C:plasma membrane"/>
    <property type="evidence" value="ECO:0007669"/>
    <property type="project" value="UniProtKB-SubCell"/>
</dbReference>
<evidence type="ECO:0000256" key="2">
    <source>
        <dbReference type="ARBA" id="ARBA00022475"/>
    </source>
</evidence>
<dbReference type="KEGG" id="cchl:FPL14_20800"/>
<dbReference type="InterPro" id="IPR003594">
    <property type="entry name" value="HATPase_dom"/>
</dbReference>
<dbReference type="PANTHER" id="PTHR34220:SF7">
    <property type="entry name" value="SENSOR HISTIDINE KINASE YPDA"/>
    <property type="match status" value="1"/>
</dbReference>
<dbReference type="EMBL" id="CP041969">
    <property type="protein sequence ID" value="QMV45109.1"/>
    <property type="molecule type" value="Genomic_DNA"/>
</dbReference>
<keyword evidence="7" id="KW-1133">Transmembrane helix</keyword>
<dbReference type="InterPro" id="IPR003660">
    <property type="entry name" value="HAMP_dom"/>
</dbReference>
<dbReference type="CDD" id="cd06225">
    <property type="entry name" value="HAMP"/>
    <property type="match status" value="1"/>
</dbReference>
<dbReference type="Gene3D" id="3.30.565.10">
    <property type="entry name" value="Histidine kinase-like ATPase, C-terminal domain"/>
    <property type="match status" value="1"/>
</dbReference>
<evidence type="ECO:0000256" key="3">
    <source>
        <dbReference type="ARBA" id="ARBA00022553"/>
    </source>
</evidence>
<name>A0A7G5C7C5_9BACL</name>
<evidence type="ECO:0000256" key="6">
    <source>
        <dbReference type="ARBA" id="ARBA00023136"/>
    </source>
</evidence>